<dbReference type="EMBL" id="JBICBT010001260">
    <property type="protein sequence ID" value="KAL3076155.1"/>
    <property type="molecule type" value="Genomic_DNA"/>
</dbReference>
<organism evidence="9 10">
    <name type="scientific">Heterodera trifolii</name>
    <dbReference type="NCBI Taxonomy" id="157864"/>
    <lineage>
        <taxon>Eukaryota</taxon>
        <taxon>Metazoa</taxon>
        <taxon>Ecdysozoa</taxon>
        <taxon>Nematoda</taxon>
        <taxon>Chromadorea</taxon>
        <taxon>Rhabditida</taxon>
        <taxon>Tylenchina</taxon>
        <taxon>Tylenchomorpha</taxon>
        <taxon>Tylenchoidea</taxon>
        <taxon>Heteroderidae</taxon>
        <taxon>Heteroderinae</taxon>
        <taxon>Heterodera</taxon>
    </lineage>
</organism>
<proteinExistence type="inferred from homology"/>
<dbReference type="PANTHER" id="PTHR13084">
    <property type="entry name" value="T-CELL LYMPHOMA BREAKPOINT-ASSOCIATED TARGET 1-RELATED"/>
    <property type="match status" value="1"/>
</dbReference>
<keyword evidence="4 7" id="KW-0812">Transmembrane</keyword>
<evidence type="ECO:0000256" key="7">
    <source>
        <dbReference type="RuleBase" id="RU368041"/>
    </source>
</evidence>
<sequence>MARKLHFCALIWLVLWLALSTVRQVFDIIGKLWALVLIDMVQLIAIMSGLIALCQPSLTPCRNRALLTVLALISALSVGHNVAVLLWFCTDLLVADHRQSDLLSFGLPFGHSFFLRHTPLCEAHFNLSDTVEQSDQPQTEHCPIQYSEKMTSSLLQQPMKSKNVCPYKARQLWRDSVARVHCNEKDGESGKRVWREFTATRRMARMAGGPNKQIY</sequence>
<dbReference type="Pfam" id="PF05640">
    <property type="entry name" value="NKAIN"/>
    <property type="match status" value="1"/>
</dbReference>
<evidence type="ECO:0000256" key="6">
    <source>
        <dbReference type="ARBA" id="ARBA00023136"/>
    </source>
</evidence>
<keyword evidence="6 7" id="KW-0472">Membrane</keyword>
<comment type="caution">
    <text evidence="7">Lacks conserved residue(s) required for the propagation of feature annotation.</text>
</comment>
<evidence type="ECO:0000256" key="8">
    <source>
        <dbReference type="SAM" id="SignalP"/>
    </source>
</evidence>
<dbReference type="InterPro" id="IPR008516">
    <property type="entry name" value="Na/K-Atpase_Interacting"/>
</dbReference>
<evidence type="ECO:0000256" key="3">
    <source>
        <dbReference type="ARBA" id="ARBA00022475"/>
    </source>
</evidence>
<evidence type="ECO:0000313" key="10">
    <source>
        <dbReference type="Proteomes" id="UP001620626"/>
    </source>
</evidence>
<dbReference type="PANTHER" id="PTHR13084:SF6">
    <property type="entry name" value="SODIUM_POTASSIUM-TRANSPORTING ATPASE SUBUNIT BETA-1-INTERACTING PROTEIN"/>
    <property type="match status" value="1"/>
</dbReference>
<evidence type="ECO:0000256" key="1">
    <source>
        <dbReference type="ARBA" id="ARBA00004651"/>
    </source>
</evidence>
<comment type="caution">
    <text evidence="9">The sequence shown here is derived from an EMBL/GenBank/DDBJ whole genome shotgun (WGS) entry which is preliminary data.</text>
</comment>
<name>A0ABD2IFY5_9BILA</name>
<keyword evidence="5 7" id="KW-1133">Transmembrane helix</keyword>
<dbReference type="Proteomes" id="UP001620626">
    <property type="component" value="Unassembled WGS sequence"/>
</dbReference>
<keyword evidence="3 7" id="KW-1003">Cell membrane</keyword>
<evidence type="ECO:0000256" key="2">
    <source>
        <dbReference type="ARBA" id="ARBA00006364"/>
    </source>
</evidence>
<evidence type="ECO:0000256" key="4">
    <source>
        <dbReference type="ARBA" id="ARBA00022692"/>
    </source>
</evidence>
<dbReference type="AlphaFoldDB" id="A0ABD2IFY5"/>
<feature type="signal peptide" evidence="8">
    <location>
        <begin position="1"/>
        <end position="20"/>
    </location>
</feature>
<dbReference type="GO" id="GO:0005886">
    <property type="term" value="C:plasma membrane"/>
    <property type="evidence" value="ECO:0007669"/>
    <property type="project" value="UniProtKB-SubCell"/>
</dbReference>
<comment type="similarity">
    <text evidence="2 7">Belongs to the NKAIN family.</text>
</comment>
<feature type="transmembrane region" description="Helical" evidence="7">
    <location>
        <begin position="33"/>
        <end position="53"/>
    </location>
</feature>
<keyword evidence="10" id="KW-1185">Reference proteome</keyword>
<protein>
    <recommendedName>
        <fullName evidence="7">Sodium/potassium-transporting ATPase subunit beta-1-interacting protein</fullName>
        <shortName evidence="7">Na(+)/K(+)-transporting ATPase subunit beta-1-interacting protein</shortName>
    </recommendedName>
</protein>
<keyword evidence="8" id="KW-0732">Signal</keyword>
<accession>A0ABD2IFY5</accession>
<gene>
    <name evidence="9" type="ORF">niasHT_034799</name>
</gene>
<reference evidence="9 10" key="1">
    <citation type="submission" date="2024-10" db="EMBL/GenBank/DDBJ databases">
        <authorList>
            <person name="Kim D."/>
        </authorList>
    </citation>
    <scope>NUCLEOTIDE SEQUENCE [LARGE SCALE GENOMIC DNA]</scope>
    <source>
        <strain evidence="9">BH-2024</strain>
    </source>
</reference>
<feature type="chain" id="PRO_5044843777" description="Sodium/potassium-transporting ATPase subunit beta-1-interacting protein" evidence="8">
    <location>
        <begin position="21"/>
        <end position="215"/>
    </location>
</feature>
<evidence type="ECO:0000313" key="9">
    <source>
        <dbReference type="EMBL" id="KAL3076155.1"/>
    </source>
</evidence>
<dbReference type="GO" id="GO:0002028">
    <property type="term" value="P:regulation of sodium ion transport"/>
    <property type="evidence" value="ECO:0007669"/>
    <property type="project" value="UniProtKB-UniRule"/>
</dbReference>
<feature type="transmembrane region" description="Helical" evidence="7">
    <location>
        <begin position="65"/>
        <end position="88"/>
    </location>
</feature>
<evidence type="ECO:0000256" key="5">
    <source>
        <dbReference type="ARBA" id="ARBA00022989"/>
    </source>
</evidence>
<comment type="subcellular location">
    <subcellularLocation>
        <location evidence="1 7">Cell membrane</location>
        <topology evidence="1 7">Multi-pass membrane protein</topology>
    </subcellularLocation>
</comment>